<dbReference type="Proteomes" id="UP001152531">
    <property type="component" value="Unassembled WGS sequence"/>
</dbReference>
<evidence type="ECO:0000313" key="1">
    <source>
        <dbReference type="EMBL" id="CAH6718708.1"/>
    </source>
</evidence>
<accession>A0ACA9Y187</accession>
<gene>
    <name evidence="1" type="ORF">CLIB1444_01S12772</name>
</gene>
<organism evidence="1 2">
    <name type="scientific">[Candida] jaroonii</name>
    <dbReference type="NCBI Taxonomy" id="467808"/>
    <lineage>
        <taxon>Eukaryota</taxon>
        <taxon>Fungi</taxon>
        <taxon>Dikarya</taxon>
        <taxon>Ascomycota</taxon>
        <taxon>Saccharomycotina</taxon>
        <taxon>Pichiomycetes</taxon>
        <taxon>Debaryomycetaceae</taxon>
        <taxon>Yamadazyma</taxon>
    </lineage>
</organism>
<protein>
    <submittedName>
        <fullName evidence="1">Pyrimidine pathway regulatory protein 1</fullName>
    </submittedName>
</protein>
<comment type="caution">
    <text evidence="1">The sequence shown here is derived from an EMBL/GenBank/DDBJ whole genome shotgun (WGS) entry which is preliminary data.</text>
</comment>
<dbReference type="EMBL" id="CALSDN010000001">
    <property type="protein sequence ID" value="CAH6718708.1"/>
    <property type="molecule type" value="Genomic_DNA"/>
</dbReference>
<keyword evidence="2" id="KW-1185">Reference proteome</keyword>
<reference evidence="1" key="1">
    <citation type="submission" date="2022-06" db="EMBL/GenBank/DDBJ databases">
        <authorList>
            <person name="Legras J.-L."/>
            <person name="Devillers H."/>
            <person name="Grondin C."/>
        </authorList>
    </citation>
    <scope>NUCLEOTIDE SEQUENCE</scope>
    <source>
        <strain evidence="1">CLIB 1444</strain>
    </source>
</reference>
<proteinExistence type="predicted"/>
<sequence>MVKTKLETNNDGKEVKKSRPSSQILGISRSISACQRCRVKKVRCDQNFPKCLKCEKAGVECIGLDPATGREVPRSYVIHLEDRIAVLEGKLKENGIDPDTVRETTNSLPLTSSTSMESSTSMSLNTPINGNSLSGISEADNEGDSEKEQTELLNEVKFNSINSKNNRSISTGQSISFGKLMSTAVKFQSKKSNMTTPEIGATPNHIKEDIPLALLPPKKTAQQFLRIFFAQTNAQLPILHREEFLKNCFLPIYGKLDANVSLASNYTAINHSIFQNDDYYNNEQLTWFYQYKVKFNESLTTLKANNQPIDAIKISNGITPPKKFHKALYFLNIIFAIASSVHHLQYPMTISDSFKLSAIKYVDQVYASSDQLESLQGILLLALYSIMRPAVPGCWYVVGSALRLCIDLGLHNESINERSSFDSFTIDKRRRLFWCTYSLDRQICFYLSRPVGIPDESITTPFPSELDDALIIPNDNNQDYSKNNSGMSSYKSISISFFKMRKIQSEVQKHLFESYELPRRFTNLQDWKNAISKHLKSWKNSGPKTKRKMNCDFNLDFFHLNYHHTVLVLHGLSPKNYKLSIEDFFQVSESSKELINIYTSLLSSKSINYTWAAILNLFMAGTSYLYTIYNSEQVRQVNGLFEVKKITQECINVMNSLIDRCDAAANCKNTFETLSAAVVKLKYNETVQGNIRMPSSNQINKLPPGQLSNLHHLVDNLNDNIKNGEQSAINPDRLDDSERISIKIEKDLNPFSAPSGSLDNLDMDKLDPATFEWTNKNDEFYQGELDHFFNELEKSPSNQSRRNSFSETDFINYEQNVWINSGIINTPYSYDSNDSTTSSPVINMNMNMNMKERSEPSKDGRKVYELIHQVPVDSIWDQFFTTHSNFET</sequence>
<evidence type="ECO:0000313" key="2">
    <source>
        <dbReference type="Proteomes" id="UP001152531"/>
    </source>
</evidence>
<name>A0ACA9Y187_9ASCO</name>